<keyword evidence="2" id="KW-1003">Cell membrane</keyword>
<dbReference type="Pfam" id="PF03772">
    <property type="entry name" value="Competence"/>
    <property type="match status" value="1"/>
</dbReference>
<gene>
    <name evidence="8" type="ORF">LCGC14_0740750</name>
</gene>
<dbReference type="GO" id="GO:0030420">
    <property type="term" value="P:establishment of competence for transformation"/>
    <property type="evidence" value="ECO:0007669"/>
    <property type="project" value="InterPro"/>
</dbReference>
<reference evidence="8" key="1">
    <citation type="journal article" date="2015" name="Nature">
        <title>Complex archaea that bridge the gap between prokaryotes and eukaryotes.</title>
        <authorList>
            <person name="Spang A."/>
            <person name="Saw J.H."/>
            <person name="Jorgensen S.L."/>
            <person name="Zaremba-Niedzwiedzka K."/>
            <person name="Martijn J."/>
            <person name="Lind A.E."/>
            <person name="van Eijk R."/>
            <person name="Schleper C."/>
            <person name="Guy L."/>
            <person name="Ettema T.J."/>
        </authorList>
    </citation>
    <scope>NUCLEOTIDE SEQUENCE</scope>
</reference>
<dbReference type="CDD" id="cd07731">
    <property type="entry name" value="ComA-like_MBL-fold"/>
    <property type="match status" value="1"/>
</dbReference>
<comment type="caution">
    <text evidence="8">The sequence shown here is derived from an EMBL/GenBank/DDBJ whole genome shotgun (WGS) entry which is preliminary data.</text>
</comment>
<dbReference type="NCBIfam" id="TIGR00361">
    <property type="entry name" value="ComEC_Rec2"/>
    <property type="match status" value="1"/>
</dbReference>
<feature type="transmembrane region" description="Helical" evidence="6">
    <location>
        <begin position="30"/>
        <end position="57"/>
    </location>
</feature>
<sequence>MIKTAISFMLGCLLFLQLPSLPDPVWIWVMFAFAIISLIWTKTRLLAVVLFAGFWVISQANIALNNRLPPELAGKDIMITGSIASVPEQDAHSIRFEFKPDDKSDLVLPRKVRLNWYKPLPTSLAAGERWQLKVRLKQIHGMANPGSFDYEGWLFQQRINATGYVRTDKNNKRLAAAPFYSVNAVRQTLLTKLSSHLKDSPQLGLIEGLTTGIRDNISQSQWQTLRLSGTNHLLAISGLHIGLAAAIGFFCMRWLWSRRAKNLLILPAIEAAVISGFVVALFYAALAGFAIPTQRALIMVATVMIAVLIRRPVAPSHVLAFSMLLVLIWDPFAVLAAGFWLSFSAVAIILFTSQNRLPSPRWQWLKIHTLIAFGLTPLLLLFFMQTSLIAPIANIIAVPFISLIIVPILLLASLMLWIFEPIGAALLQLADNLLALFWPLLDYIATLPFSNWSVAHLPFYYYLSIIIGCLLLLSPRGFPAKWLGVIGLSPLFLFQANRPEQGEFWFTLLDVGQGLSAVVQTKDHTLVFDAGPKYSDNFNAGSAIVLPFLQQQAIKNIDTLVISHADNDHIGGAKPLIENITVNKLLTSVPNHNLPDALPCLAGQSWQWNDVSFLMLYPEKQDTGSRNNLSCVLKISNGMGSVLLTGDIEIEAEQQLILRQDHNLQANILVAPHHGSKTSSSISFIDAVHPDVVLFPIGYRNRYHFPAKTITDRYQQKDIRQYNSADHGAIQFKIGLTEISAPSLYREQAKTIWSADNTD</sequence>
<dbReference type="PANTHER" id="PTHR30619">
    <property type="entry name" value="DNA INTERNALIZATION/COMPETENCE PROTEIN COMEC/REC2"/>
    <property type="match status" value="1"/>
</dbReference>
<protein>
    <recommendedName>
        <fullName evidence="7">Metallo-beta-lactamase domain-containing protein</fullName>
    </recommendedName>
</protein>
<dbReference type="Pfam" id="PF00753">
    <property type="entry name" value="Lactamase_B"/>
    <property type="match status" value="1"/>
</dbReference>
<comment type="subcellular location">
    <subcellularLocation>
        <location evidence="1">Cell membrane</location>
        <topology evidence="1">Multi-pass membrane protein</topology>
    </subcellularLocation>
</comment>
<evidence type="ECO:0000256" key="1">
    <source>
        <dbReference type="ARBA" id="ARBA00004651"/>
    </source>
</evidence>
<dbReference type="SMART" id="SM00849">
    <property type="entry name" value="Lactamase_B"/>
    <property type="match status" value="1"/>
</dbReference>
<dbReference type="NCBIfam" id="TIGR00360">
    <property type="entry name" value="ComEC_N-term"/>
    <property type="match status" value="1"/>
</dbReference>
<feature type="transmembrane region" description="Helical" evidence="6">
    <location>
        <begin position="296"/>
        <end position="313"/>
    </location>
</feature>
<evidence type="ECO:0000256" key="4">
    <source>
        <dbReference type="ARBA" id="ARBA00022989"/>
    </source>
</evidence>
<evidence type="ECO:0000256" key="2">
    <source>
        <dbReference type="ARBA" id="ARBA00022475"/>
    </source>
</evidence>
<dbReference type="InterPro" id="IPR004797">
    <property type="entry name" value="Competence_ComEC/Rec2"/>
</dbReference>
<feature type="transmembrane region" description="Helical" evidence="6">
    <location>
        <begin position="319"/>
        <end position="352"/>
    </location>
</feature>
<evidence type="ECO:0000259" key="7">
    <source>
        <dbReference type="SMART" id="SM00849"/>
    </source>
</evidence>
<feature type="transmembrane region" description="Helical" evidence="6">
    <location>
        <begin position="364"/>
        <end position="384"/>
    </location>
</feature>
<keyword evidence="4 6" id="KW-1133">Transmembrane helix</keyword>
<dbReference type="GO" id="GO:0005886">
    <property type="term" value="C:plasma membrane"/>
    <property type="evidence" value="ECO:0007669"/>
    <property type="project" value="UniProtKB-SubCell"/>
</dbReference>
<accession>A0A0F9TDZ8</accession>
<feature type="transmembrane region" description="Helical" evidence="6">
    <location>
        <begin position="457"/>
        <end position="473"/>
    </location>
</feature>
<dbReference type="InterPro" id="IPR035681">
    <property type="entry name" value="ComA-like_MBL"/>
</dbReference>
<dbReference type="InterPro" id="IPR004477">
    <property type="entry name" value="ComEC_N"/>
</dbReference>
<dbReference type="InterPro" id="IPR025405">
    <property type="entry name" value="DUF4131"/>
</dbReference>
<dbReference type="PANTHER" id="PTHR30619:SF1">
    <property type="entry name" value="RECOMBINATION PROTEIN 2"/>
    <property type="match status" value="1"/>
</dbReference>
<dbReference type="InterPro" id="IPR036866">
    <property type="entry name" value="RibonucZ/Hydroxyglut_hydro"/>
</dbReference>
<feature type="transmembrane region" description="Helical" evidence="6">
    <location>
        <begin position="396"/>
        <end position="419"/>
    </location>
</feature>
<keyword evidence="5 6" id="KW-0472">Membrane</keyword>
<evidence type="ECO:0000256" key="6">
    <source>
        <dbReference type="SAM" id="Phobius"/>
    </source>
</evidence>
<feature type="transmembrane region" description="Helical" evidence="6">
    <location>
        <begin position="262"/>
        <end position="284"/>
    </location>
</feature>
<evidence type="ECO:0000256" key="3">
    <source>
        <dbReference type="ARBA" id="ARBA00022692"/>
    </source>
</evidence>
<evidence type="ECO:0000256" key="5">
    <source>
        <dbReference type="ARBA" id="ARBA00023136"/>
    </source>
</evidence>
<dbReference type="EMBL" id="LAZR01001748">
    <property type="protein sequence ID" value="KKN39703.1"/>
    <property type="molecule type" value="Genomic_DNA"/>
</dbReference>
<keyword evidence="3 6" id="KW-0812">Transmembrane</keyword>
<feature type="transmembrane region" description="Helical" evidence="6">
    <location>
        <begin position="233"/>
        <end position="256"/>
    </location>
</feature>
<proteinExistence type="predicted"/>
<dbReference type="SUPFAM" id="SSF56281">
    <property type="entry name" value="Metallo-hydrolase/oxidoreductase"/>
    <property type="match status" value="1"/>
</dbReference>
<dbReference type="InterPro" id="IPR052159">
    <property type="entry name" value="Competence_DNA_uptake"/>
</dbReference>
<feature type="transmembrane region" description="Helical" evidence="6">
    <location>
        <begin position="426"/>
        <end position="445"/>
    </location>
</feature>
<dbReference type="Pfam" id="PF13567">
    <property type="entry name" value="DUF4131"/>
    <property type="match status" value="1"/>
</dbReference>
<organism evidence="8">
    <name type="scientific">marine sediment metagenome</name>
    <dbReference type="NCBI Taxonomy" id="412755"/>
    <lineage>
        <taxon>unclassified sequences</taxon>
        <taxon>metagenomes</taxon>
        <taxon>ecological metagenomes</taxon>
    </lineage>
</organism>
<feature type="domain" description="Metallo-beta-lactamase" evidence="7">
    <location>
        <begin position="513"/>
        <end position="699"/>
    </location>
</feature>
<dbReference type="Gene3D" id="3.60.15.10">
    <property type="entry name" value="Ribonuclease Z/Hydroxyacylglutathione hydrolase-like"/>
    <property type="match status" value="1"/>
</dbReference>
<name>A0A0F9TDZ8_9ZZZZ</name>
<evidence type="ECO:0000313" key="8">
    <source>
        <dbReference type="EMBL" id="KKN39703.1"/>
    </source>
</evidence>
<dbReference type="AlphaFoldDB" id="A0A0F9TDZ8"/>
<dbReference type="InterPro" id="IPR001279">
    <property type="entry name" value="Metallo-B-lactamas"/>
</dbReference>